<dbReference type="EMBL" id="MGJD01000045">
    <property type="protein sequence ID" value="OGM99439.1"/>
    <property type="molecule type" value="Genomic_DNA"/>
</dbReference>
<accession>A0A1F8EGH9</accession>
<protein>
    <submittedName>
        <fullName evidence="1">Uncharacterized protein</fullName>
    </submittedName>
</protein>
<evidence type="ECO:0000313" key="1">
    <source>
        <dbReference type="EMBL" id="OGM99439.1"/>
    </source>
</evidence>
<organism evidence="1 2">
    <name type="scientific">Candidatus Yanofskybacteria bacterium RIFCSPHIGHO2_01_FULL_41_53</name>
    <dbReference type="NCBI Taxonomy" id="1802663"/>
    <lineage>
        <taxon>Bacteria</taxon>
        <taxon>Candidatus Yanofskyibacteriota</taxon>
    </lineage>
</organism>
<sequence>MKLSKEALVALQQMMGEEGSIFNRNLFLRHWTGYPGPEKCSIFPDKIVDIATFEELKKTGSITSHIADEYWRLSGIGLKALKDAGMETKPGKLTRDDIEWLTGTGRYAQ</sequence>
<gene>
    <name evidence="1" type="ORF">A2650_01405</name>
</gene>
<evidence type="ECO:0000313" key="2">
    <source>
        <dbReference type="Proteomes" id="UP000177117"/>
    </source>
</evidence>
<name>A0A1F8EGH9_9BACT</name>
<dbReference type="Proteomes" id="UP000177117">
    <property type="component" value="Unassembled WGS sequence"/>
</dbReference>
<proteinExistence type="predicted"/>
<reference evidence="1 2" key="1">
    <citation type="journal article" date="2016" name="Nat. Commun.">
        <title>Thousands of microbial genomes shed light on interconnected biogeochemical processes in an aquifer system.</title>
        <authorList>
            <person name="Anantharaman K."/>
            <person name="Brown C.T."/>
            <person name="Hug L.A."/>
            <person name="Sharon I."/>
            <person name="Castelle C.J."/>
            <person name="Probst A.J."/>
            <person name="Thomas B.C."/>
            <person name="Singh A."/>
            <person name="Wilkins M.J."/>
            <person name="Karaoz U."/>
            <person name="Brodie E.L."/>
            <person name="Williams K.H."/>
            <person name="Hubbard S.S."/>
            <person name="Banfield J.F."/>
        </authorList>
    </citation>
    <scope>NUCLEOTIDE SEQUENCE [LARGE SCALE GENOMIC DNA]</scope>
</reference>
<dbReference type="AlphaFoldDB" id="A0A1F8EGH9"/>
<comment type="caution">
    <text evidence="1">The sequence shown here is derived from an EMBL/GenBank/DDBJ whole genome shotgun (WGS) entry which is preliminary data.</text>
</comment>